<comment type="caution">
    <text evidence="2">The sequence shown here is derived from an EMBL/GenBank/DDBJ whole genome shotgun (WGS) entry which is preliminary data.</text>
</comment>
<evidence type="ECO:0000256" key="1">
    <source>
        <dbReference type="SAM" id="Phobius"/>
    </source>
</evidence>
<sequence>MDWLIADWQIADWQLALNYRSPAFMGGQPGIGPALAETALPNDLVNPGYGRNCSAPICLDYHASISNLLYAAGEIERLAYETRNNANATSSPGGSAAATHDVRATTTREAYRMIYVPLLLLCGLLSVFMAALIPFGLLVHGRRTNSVKTWREVNTLQLVADTVTGLHDEYIVDQMEIAGPDGSGKLARTAKVKYEVLGGKEVALKLADEPNKGRNILGSGEDTEVEPGQ</sequence>
<keyword evidence="1" id="KW-0812">Transmembrane</keyword>
<keyword evidence="3" id="KW-1185">Reference proteome</keyword>
<evidence type="ECO:0000313" key="3">
    <source>
        <dbReference type="Proteomes" id="UP001446871"/>
    </source>
</evidence>
<protein>
    <submittedName>
        <fullName evidence="2">Uncharacterized protein</fullName>
    </submittedName>
</protein>
<keyword evidence="1" id="KW-0472">Membrane</keyword>
<keyword evidence="1" id="KW-1133">Transmembrane helix</keyword>
<reference evidence="2 3" key="1">
    <citation type="submission" date="2023-01" db="EMBL/GenBank/DDBJ databases">
        <title>Analysis of 21 Apiospora genomes using comparative genomics revels a genus with tremendous synthesis potential of carbohydrate active enzymes and secondary metabolites.</title>
        <authorList>
            <person name="Sorensen T."/>
        </authorList>
    </citation>
    <scope>NUCLEOTIDE SEQUENCE [LARGE SCALE GENOMIC DNA]</scope>
    <source>
        <strain evidence="2 3">CBS 83171</strain>
    </source>
</reference>
<dbReference type="EMBL" id="JAQQWM010000003">
    <property type="protein sequence ID" value="KAK8072461.1"/>
    <property type="molecule type" value="Genomic_DNA"/>
</dbReference>
<gene>
    <name evidence="2" type="ORF">PG996_005809</name>
</gene>
<organism evidence="2 3">
    <name type="scientific">Apiospora saccharicola</name>
    <dbReference type="NCBI Taxonomy" id="335842"/>
    <lineage>
        <taxon>Eukaryota</taxon>
        <taxon>Fungi</taxon>
        <taxon>Dikarya</taxon>
        <taxon>Ascomycota</taxon>
        <taxon>Pezizomycotina</taxon>
        <taxon>Sordariomycetes</taxon>
        <taxon>Xylariomycetidae</taxon>
        <taxon>Amphisphaeriales</taxon>
        <taxon>Apiosporaceae</taxon>
        <taxon>Apiospora</taxon>
    </lineage>
</organism>
<proteinExistence type="predicted"/>
<name>A0ABR1VMI5_9PEZI</name>
<dbReference type="Proteomes" id="UP001446871">
    <property type="component" value="Unassembled WGS sequence"/>
</dbReference>
<evidence type="ECO:0000313" key="2">
    <source>
        <dbReference type="EMBL" id="KAK8072461.1"/>
    </source>
</evidence>
<accession>A0ABR1VMI5</accession>
<feature type="transmembrane region" description="Helical" evidence="1">
    <location>
        <begin position="114"/>
        <end position="139"/>
    </location>
</feature>